<proteinExistence type="predicted"/>
<name>A0ABP9EG73_9ACTN</name>
<organism evidence="1 2">
    <name type="scientific">Kitasatospora terrestris</name>
    <dbReference type="NCBI Taxonomy" id="258051"/>
    <lineage>
        <taxon>Bacteria</taxon>
        <taxon>Bacillati</taxon>
        <taxon>Actinomycetota</taxon>
        <taxon>Actinomycetes</taxon>
        <taxon>Kitasatosporales</taxon>
        <taxon>Streptomycetaceae</taxon>
        <taxon>Kitasatospora</taxon>
    </lineage>
</organism>
<gene>
    <name evidence="1" type="ORF">GCM10023235_67580</name>
</gene>
<protein>
    <submittedName>
        <fullName evidence="1">Uncharacterized protein</fullName>
    </submittedName>
</protein>
<keyword evidence="2" id="KW-1185">Reference proteome</keyword>
<dbReference type="RefSeq" id="WP_345700698.1">
    <property type="nucleotide sequence ID" value="NZ_BAABIS010000001.1"/>
</dbReference>
<sequence length="164" mass="18441">MRPLHHDPRFQALYRRMRITQADLDEFHWLHHEMQTMARAAQDMAVDNIGRLDSGVSSLPKAPLPTHEPHTAGVLATRIELAATQTALQQAVMKAEFQRSAGNTSLHLIDGDWDHPRARYDAWHADDHDTRSWLAAQARAYVPRPGADTTLVPCPPLGSIRYPA</sequence>
<reference evidence="2" key="1">
    <citation type="journal article" date="2019" name="Int. J. Syst. Evol. Microbiol.">
        <title>The Global Catalogue of Microorganisms (GCM) 10K type strain sequencing project: providing services to taxonomists for standard genome sequencing and annotation.</title>
        <authorList>
            <consortium name="The Broad Institute Genomics Platform"/>
            <consortium name="The Broad Institute Genome Sequencing Center for Infectious Disease"/>
            <person name="Wu L."/>
            <person name="Ma J."/>
        </authorList>
    </citation>
    <scope>NUCLEOTIDE SEQUENCE [LARGE SCALE GENOMIC DNA]</scope>
    <source>
        <strain evidence="2">JCM 13006</strain>
    </source>
</reference>
<evidence type="ECO:0000313" key="1">
    <source>
        <dbReference type="EMBL" id="GAA4877979.1"/>
    </source>
</evidence>
<comment type="caution">
    <text evidence="1">The sequence shown here is derived from an EMBL/GenBank/DDBJ whole genome shotgun (WGS) entry which is preliminary data.</text>
</comment>
<evidence type="ECO:0000313" key="2">
    <source>
        <dbReference type="Proteomes" id="UP001501752"/>
    </source>
</evidence>
<accession>A0ABP9EG73</accession>
<dbReference type="EMBL" id="BAABIS010000001">
    <property type="protein sequence ID" value="GAA4877979.1"/>
    <property type="molecule type" value="Genomic_DNA"/>
</dbReference>
<dbReference type="Proteomes" id="UP001501752">
    <property type="component" value="Unassembled WGS sequence"/>
</dbReference>